<protein>
    <submittedName>
        <fullName evidence="2">RNA pseudouridine synthase 6, chloroplastic</fullName>
    </submittedName>
</protein>
<dbReference type="PANTHER" id="PTHR21600:SF52">
    <property type="entry name" value="PSEUDOURIDINE SYNTHASE RSUA_RLUA-LIKE DOMAIN-CONTAINING PROTEIN"/>
    <property type="match status" value="1"/>
</dbReference>
<organism evidence="2 3">
    <name type="scientific">Hondaea fermentalgiana</name>
    <dbReference type="NCBI Taxonomy" id="2315210"/>
    <lineage>
        <taxon>Eukaryota</taxon>
        <taxon>Sar</taxon>
        <taxon>Stramenopiles</taxon>
        <taxon>Bigyra</taxon>
        <taxon>Labyrinthulomycetes</taxon>
        <taxon>Thraustochytrida</taxon>
        <taxon>Thraustochytriidae</taxon>
        <taxon>Hondaea</taxon>
    </lineage>
</organism>
<sequence length="349" mass="39369">MPAKAFARPKSFDHLHPSSLHKYGVRKHADVETSDRAWRLQQDGWRGMDGAKVDDLLRLGAAYKHVLNNANVAVLKRLTWDDRNEDIEEGCYLRVFVTPRRYTQTVCAEDVRAATDDFVVVRKPRNLPSVSRVDNLYENVQHHTENILGAELWPVQRLDEPTQGLILFARNLDFCKVFNRLIQQKEHVEKCYSFIAEAASSTPTSASLPPDGTLLTHYMDLRSGGAKRVADECEAGGCDKEASLIVLGHAPVPGHPRRRFVQIQLLTGRTHQIRAQFAHIGWPLAGDCMYHPDLASPADLDFLLKCYRLAFTYQNERVEVNLEPEFSPADIEAVKKPLCDSNESPKSAS</sequence>
<dbReference type="SUPFAM" id="SSF55120">
    <property type="entry name" value="Pseudouridine synthase"/>
    <property type="match status" value="1"/>
</dbReference>
<evidence type="ECO:0000259" key="1">
    <source>
        <dbReference type="Pfam" id="PF00849"/>
    </source>
</evidence>
<dbReference type="PANTHER" id="PTHR21600">
    <property type="entry name" value="MITOCHONDRIAL RNA PSEUDOURIDINE SYNTHASE"/>
    <property type="match status" value="1"/>
</dbReference>
<dbReference type="EMBL" id="BEYU01000080">
    <property type="protein sequence ID" value="GBG30644.1"/>
    <property type="molecule type" value="Genomic_DNA"/>
</dbReference>
<dbReference type="CDD" id="cd02869">
    <property type="entry name" value="PseudoU_synth_RluA_like"/>
    <property type="match status" value="1"/>
</dbReference>
<gene>
    <name evidence="2" type="ORF">FCC1311_068642</name>
</gene>
<keyword evidence="3" id="KW-1185">Reference proteome</keyword>
<evidence type="ECO:0000313" key="3">
    <source>
        <dbReference type="Proteomes" id="UP000241890"/>
    </source>
</evidence>
<dbReference type="InterPro" id="IPR006145">
    <property type="entry name" value="PsdUridine_synth_RsuA/RluA"/>
</dbReference>
<dbReference type="GO" id="GO:0003723">
    <property type="term" value="F:RNA binding"/>
    <property type="evidence" value="ECO:0007669"/>
    <property type="project" value="InterPro"/>
</dbReference>
<comment type="caution">
    <text evidence="2">The sequence shown here is derived from an EMBL/GenBank/DDBJ whole genome shotgun (WGS) entry which is preliminary data.</text>
</comment>
<dbReference type="InterPro" id="IPR020103">
    <property type="entry name" value="PsdUridine_synth_cat_dom_sf"/>
</dbReference>
<reference evidence="2 3" key="1">
    <citation type="submission" date="2017-12" db="EMBL/GenBank/DDBJ databases">
        <title>Sequencing, de novo assembly and annotation of complete genome of a new Thraustochytrid species, strain FCC1311.</title>
        <authorList>
            <person name="Sedici K."/>
            <person name="Godart F."/>
            <person name="Aiese Cigliano R."/>
            <person name="Sanseverino W."/>
            <person name="Barakat M."/>
            <person name="Ortet P."/>
            <person name="Marechal E."/>
            <person name="Cagnac O."/>
            <person name="Amato A."/>
        </authorList>
    </citation>
    <scope>NUCLEOTIDE SEQUENCE [LARGE SCALE GENOMIC DNA]</scope>
</reference>
<dbReference type="InterPro" id="IPR050188">
    <property type="entry name" value="RluA_PseudoU_synthase"/>
</dbReference>
<proteinExistence type="predicted"/>
<dbReference type="GO" id="GO:0009982">
    <property type="term" value="F:pseudouridine synthase activity"/>
    <property type="evidence" value="ECO:0007669"/>
    <property type="project" value="InterPro"/>
</dbReference>
<dbReference type="AlphaFoldDB" id="A0A2R5GRY7"/>
<feature type="domain" description="Pseudouridine synthase RsuA/RluA-like" evidence="1">
    <location>
        <begin position="117"/>
        <end position="279"/>
    </location>
</feature>
<name>A0A2R5GRY7_9STRA</name>
<dbReference type="OrthoDB" id="424794at2759"/>
<dbReference type="Pfam" id="PF00849">
    <property type="entry name" value="PseudoU_synth_2"/>
    <property type="match status" value="1"/>
</dbReference>
<evidence type="ECO:0000313" key="2">
    <source>
        <dbReference type="EMBL" id="GBG30644.1"/>
    </source>
</evidence>
<dbReference type="Proteomes" id="UP000241890">
    <property type="component" value="Unassembled WGS sequence"/>
</dbReference>
<dbReference type="GO" id="GO:0000455">
    <property type="term" value="P:enzyme-directed rRNA pseudouridine synthesis"/>
    <property type="evidence" value="ECO:0007669"/>
    <property type="project" value="TreeGrafter"/>
</dbReference>
<dbReference type="Gene3D" id="3.30.2350.10">
    <property type="entry name" value="Pseudouridine synthase"/>
    <property type="match status" value="1"/>
</dbReference>
<accession>A0A2R5GRY7</accession>
<dbReference type="InParanoid" id="A0A2R5GRY7"/>